<reference evidence="12" key="1">
    <citation type="submission" date="2022-11" db="UniProtKB">
        <authorList>
            <consortium name="EnsemblMetazoa"/>
        </authorList>
    </citation>
    <scope>IDENTIFICATION</scope>
</reference>
<accession>A0A913Z635</accession>
<evidence type="ECO:0000256" key="5">
    <source>
        <dbReference type="ARBA" id="ARBA00022692"/>
    </source>
</evidence>
<evidence type="ECO:0000256" key="7">
    <source>
        <dbReference type="ARBA" id="ARBA00022989"/>
    </source>
</evidence>
<evidence type="ECO:0000256" key="11">
    <source>
        <dbReference type="RuleBase" id="RU363063"/>
    </source>
</evidence>
<evidence type="ECO:0000256" key="3">
    <source>
        <dbReference type="ARBA" id="ARBA00022676"/>
    </source>
</evidence>
<dbReference type="GO" id="GO:0006493">
    <property type="term" value="P:protein O-linked glycosylation"/>
    <property type="evidence" value="ECO:0007669"/>
    <property type="project" value="TreeGrafter"/>
</dbReference>
<evidence type="ECO:0000313" key="13">
    <source>
        <dbReference type="Proteomes" id="UP000887568"/>
    </source>
</evidence>
<evidence type="ECO:0000256" key="2">
    <source>
        <dbReference type="ARBA" id="ARBA00008661"/>
    </source>
</evidence>
<evidence type="ECO:0000256" key="1">
    <source>
        <dbReference type="ARBA" id="ARBA00004323"/>
    </source>
</evidence>
<dbReference type="GO" id="GO:0008499">
    <property type="term" value="F:N-acetyl-beta-D-glucosaminide beta-(1,3)-galactosyltransferase activity"/>
    <property type="evidence" value="ECO:0007669"/>
    <property type="project" value="TreeGrafter"/>
</dbReference>
<evidence type="ECO:0000256" key="6">
    <source>
        <dbReference type="ARBA" id="ARBA00022968"/>
    </source>
</evidence>
<organism evidence="12 13">
    <name type="scientific">Patiria miniata</name>
    <name type="common">Bat star</name>
    <name type="synonym">Asterina miniata</name>
    <dbReference type="NCBI Taxonomy" id="46514"/>
    <lineage>
        <taxon>Eukaryota</taxon>
        <taxon>Metazoa</taxon>
        <taxon>Echinodermata</taxon>
        <taxon>Eleutherozoa</taxon>
        <taxon>Asterozoa</taxon>
        <taxon>Asteroidea</taxon>
        <taxon>Valvatacea</taxon>
        <taxon>Valvatida</taxon>
        <taxon>Asterinidae</taxon>
        <taxon>Patiria</taxon>
    </lineage>
</organism>
<comment type="caution">
    <text evidence="11">Lacks conserved residue(s) required for the propagation of feature annotation.</text>
</comment>
<dbReference type="InterPro" id="IPR002659">
    <property type="entry name" value="Glyco_trans_31"/>
</dbReference>
<dbReference type="Gene3D" id="3.90.550.50">
    <property type="match status" value="1"/>
</dbReference>
<evidence type="ECO:0000256" key="9">
    <source>
        <dbReference type="ARBA" id="ARBA00023136"/>
    </source>
</evidence>
<sequence length="448" mass="51650">MLSRRKTKLLLRSAIVIYFITWLLLSVWRNDNDTAVYVVDKAFTVGPEFQDERSVIHHRPRHGGKVDYLANRDRLSLEIDIHNNSKSNISQANSTLSKDRPLYSDSIINPHPFHFTLFNYEACTNAKHKWAMPLHLLILVKSRPEDIYDRQQIRETWGGAQNISNKLTLTMFLLGQTPNATVIEEVSRESLRFKDIIQENFIDAYTNLTYKTMMGLRWVATFCPFASFVASVDSDIILNLHNLLQRIADKPRHRFAEGSLKTNWTPYRDAEGQYKKWYTPVELYPEPTYPPFFPGGCYVMSADVAATIYRESVHVRFLPWDDVFVGLVMQRAGITPRDGKGYQVYIPLSRRTLIRLALQKGIAVIAKHNSKAVDKRMILIYQKAMQQYVPRRRASRHPRKAMTLSAVNLVALVCLVVCVMAYLAVYFIFWIASDEEICPDPVEITAVL</sequence>
<comment type="similarity">
    <text evidence="2 11">Belongs to the glycosyltransferase 31 family.</text>
</comment>
<feature type="transmembrane region" description="Helical" evidence="11">
    <location>
        <begin position="218"/>
        <end position="244"/>
    </location>
</feature>
<keyword evidence="13" id="KW-1185">Reference proteome</keyword>
<dbReference type="PANTHER" id="PTHR11214:SF314">
    <property type="entry name" value="HEXOSYLTRANSFERASE"/>
    <property type="match status" value="1"/>
</dbReference>
<evidence type="ECO:0000256" key="10">
    <source>
        <dbReference type="ARBA" id="ARBA00023180"/>
    </source>
</evidence>
<protein>
    <recommendedName>
        <fullName evidence="11">Hexosyltransferase</fullName>
        <ecNumber evidence="11">2.4.1.-</ecNumber>
    </recommendedName>
</protein>
<evidence type="ECO:0000256" key="4">
    <source>
        <dbReference type="ARBA" id="ARBA00022679"/>
    </source>
</evidence>
<keyword evidence="8 11" id="KW-0333">Golgi apparatus</keyword>
<keyword evidence="3 11" id="KW-0328">Glycosyltransferase</keyword>
<dbReference type="FunFam" id="3.90.550.50:FF:000001">
    <property type="entry name" value="Hexosyltransferase"/>
    <property type="match status" value="1"/>
</dbReference>
<keyword evidence="5 11" id="KW-0812">Transmembrane</keyword>
<dbReference type="RefSeq" id="XP_038047184.1">
    <property type="nucleotide sequence ID" value="XM_038191256.1"/>
</dbReference>
<dbReference type="OMA" id="WRNDNDT"/>
<evidence type="ECO:0000313" key="12">
    <source>
        <dbReference type="EnsemblMetazoa" id="XP_038047184.1"/>
    </source>
</evidence>
<dbReference type="GO" id="GO:0000139">
    <property type="term" value="C:Golgi membrane"/>
    <property type="evidence" value="ECO:0007669"/>
    <property type="project" value="UniProtKB-SubCell"/>
</dbReference>
<proteinExistence type="inferred from homology"/>
<dbReference type="GeneID" id="119721265"/>
<keyword evidence="6" id="KW-0735">Signal-anchor</keyword>
<dbReference type="OrthoDB" id="115198at2759"/>
<dbReference type="EnsemblMetazoa" id="XM_038191256.1">
    <property type="protein sequence ID" value="XP_038047184.1"/>
    <property type="gene ID" value="LOC119721265"/>
</dbReference>
<feature type="transmembrane region" description="Helical" evidence="11">
    <location>
        <begin position="401"/>
        <end position="432"/>
    </location>
</feature>
<dbReference type="AlphaFoldDB" id="A0A913Z635"/>
<dbReference type="PANTHER" id="PTHR11214">
    <property type="entry name" value="BETA-1,3-N-ACETYLGLUCOSAMINYLTRANSFERASE"/>
    <property type="match status" value="1"/>
</dbReference>
<name>A0A913Z635_PATMI</name>
<comment type="subcellular location">
    <subcellularLocation>
        <location evidence="1 11">Golgi apparatus membrane</location>
        <topology evidence="1 11">Single-pass type II membrane protein</topology>
    </subcellularLocation>
</comment>
<keyword evidence="9 11" id="KW-0472">Membrane</keyword>
<feature type="transmembrane region" description="Helical" evidence="11">
    <location>
        <begin position="9"/>
        <end position="28"/>
    </location>
</feature>
<dbReference type="EC" id="2.4.1.-" evidence="11"/>
<keyword evidence="4" id="KW-0808">Transferase</keyword>
<keyword evidence="10" id="KW-0325">Glycoprotein</keyword>
<evidence type="ECO:0000256" key="8">
    <source>
        <dbReference type="ARBA" id="ARBA00023034"/>
    </source>
</evidence>
<dbReference type="Pfam" id="PF01762">
    <property type="entry name" value="Galactosyl_T"/>
    <property type="match status" value="1"/>
</dbReference>
<keyword evidence="7 11" id="KW-1133">Transmembrane helix</keyword>
<dbReference type="Proteomes" id="UP000887568">
    <property type="component" value="Unplaced"/>
</dbReference>